<evidence type="ECO:0000313" key="2">
    <source>
        <dbReference type="EMBL" id="QDY81010.1"/>
    </source>
</evidence>
<dbReference type="InterPro" id="IPR043917">
    <property type="entry name" value="DUF5753"/>
</dbReference>
<dbReference type="AlphaFoldDB" id="A0A5B8JSF3"/>
<dbReference type="Proteomes" id="UP000320580">
    <property type="component" value="Chromosome"/>
</dbReference>
<dbReference type="OrthoDB" id="4025114at2"/>
<sequence length="276" mass="31666">MQLGWELRRLRKNVGFTRVQAVEGLNFSETKLYRVEEGQTALPKQSDLRDLLERYGITDESDVEFLVEIHRDSLNRGWWSAYRSTMPSGMAMYVGLEDGAKTIRSWQPDVVFGLLQTEAYMRAMFTTAKLVDEMTTEFIERSVELRMERKDVLTRENPAEIRVLMDEAALRRQVGSREIMLEQYEELARLAETGNVSIQVLPMGASVYRCSYDFAMLEFEGSLPTVIQMDIAEGGTSISDKDTTVWSFSRRFDALRDGALPVGETPKFLQQLSREI</sequence>
<name>A0A5B8JSF3_9ACTN</name>
<evidence type="ECO:0000313" key="3">
    <source>
        <dbReference type="Proteomes" id="UP000320580"/>
    </source>
</evidence>
<dbReference type="GO" id="GO:0003677">
    <property type="term" value="F:DNA binding"/>
    <property type="evidence" value="ECO:0007669"/>
    <property type="project" value="InterPro"/>
</dbReference>
<dbReference type="KEGG" id="sqz:FQU76_13810"/>
<dbReference type="InterPro" id="IPR001387">
    <property type="entry name" value="Cro/C1-type_HTH"/>
</dbReference>
<dbReference type="Pfam" id="PF19054">
    <property type="entry name" value="DUF5753"/>
    <property type="match status" value="1"/>
</dbReference>
<dbReference type="CDD" id="cd00093">
    <property type="entry name" value="HTH_XRE"/>
    <property type="match status" value="1"/>
</dbReference>
<dbReference type="EMBL" id="CP042266">
    <property type="protein sequence ID" value="QDY81010.1"/>
    <property type="molecule type" value="Genomic_DNA"/>
</dbReference>
<protein>
    <submittedName>
        <fullName evidence="2">Helix-turn-helix domain-containing protein</fullName>
    </submittedName>
</protein>
<organism evidence="2 3">
    <name type="scientific">Streptomyces qinzhouensis</name>
    <dbReference type="NCBI Taxonomy" id="2599401"/>
    <lineage>
        <taxon>Bacteria</taxon>
        <taxon>Bacillati</taxon>
        <taxon>Actinomycetota</taxon>
        <taxon>Actinomycetes</taxon>
        <taxon>Kitasatosporales</taxon>
        <taxon>Streptomycetaceae</taxon>
        <taxon>Streptomyces</taxon>
    </lineage>
</organism>
<proteinExistence type="predicted"/>
<dbReference type="SMART" id="SM00530">
    <property type="entry name" value="HTH_XRE"/>
    <property type="match status" value="1"/>
</dbReference>
<dbReference type="SUPFAM" id="SSF47413">
    <property type="entry name" value="lambda repressor-like DNA-binding domains"/>
    <property type="match status" value="1"/>
</dbReference>
<accession>A0A5B8JSF3</accession>
<dbReference type="InterPro" id="IPR010982">
    <property type="entry name" value="Lambda_DNA-bd_dom_sf"/>
</dbReference>
<keyword evidence="3" id="KW-1185">Reference proteome</keyword>
<reference evidence="2 3" key="1">
    <citation type="submission" date="2019-07" db="EMBL/GenBank/DDBJ databases">
        <authorList>
            <person name="Zhu P."/>
        </authorList>
    </citation>
    <scope>NUCLEOTIDE SEQUENCE [LARGE SCALE GENOMIC DNA]</scope>
    <source>
        <strain evidence="2 3">SSL-25</strain>
    </source>
</reference>
<dbReference type="PROSITE" id="PS50943">
    <property type="entry name" value="HTH_CROC1"/>
    <property type="match status" value="1"/>
</dbReference>
<feature type="domain" description="HTH cro/C1-type" evidence="1">
    <location>
        <begin position="7"/>
        <end position="61"/>
    </location>
</feature>
<gene>
    <name evidence="2" type="ORF">FQU76_13810</name>
</gene>
<dbReference type="Pfam" id="PF13560">
    <property type="entry name" value="HTH_31"/>
    <property type="match status" value="1"/>
</dbReference>
<evidence type="ECO:0000259" key="1">
    <source>
        <dbReference type="PROSITE" id="PS50943"/>
    </source>
</evidence>